<evidence type="ECO:0000256" key="1">
    <source>
        <dbReference type="ARBA" id="ARBA00005598"/>
    </source>
</evidence>
<evidence type="ECO:0000256" key="2">
    <source>
        <dbReference type="SAM" id="Phobius"/>
    </source>
</evidence>
<dbReference type="OrthoDB" id="191979at2759"/>
<keyword evidence="2" id="KW-1133">Transmembrane helix</keyword>
<evidence type="ECO:0000313" key="5">
    <source>
        <dbReference type="WBParaSite" id="ECPE_0000319601-mRNA-1"/>
    </source>
</evidence>
<dbReference type="WBParaSite" id="ECPE_0000319601-mRNA-1">
    <property type="protein sequence ID" value="ECPE_0000319601-mRNA-1"/>
    <property type="gene ID" value="ECPE_0000319601"/>
</dbReference>
<dbReference type="PANTHER" id="PTHR11034">
    <property type="entry name" value="N-MYC DOWNSTREAM REGULATED"/>
    <property type="match status" value="1"/>
</dbReference>
<gene>
    <name evidence="3" type="ORF">ECPE_LOCUS3193</name>
</gene>
<comment type="similarity">
    <text evidence="1">Belongs to the NDRG family.</text>
</comment>
<accession>A0A183A8A8</accession>
<evidence type="ECO:0000313" key="4">
    <source>
        <dbReference type="Proteomes" id="UP000272942"/>
    </source>
</evidence>
<dbReference type="InterPro" id="IPR029058">
    <property type="entry name" value="AB_hydrolase_fold"/>
</dbReference>
<keyword evidence="2" id="KW-0472">Membrane</keyword>
<reference evidence="3 4" key="2">
    <citation type="submission" date="2018-11" db="EMBL/GenBank/DDBJ databases">
        <authorList>
            <consortium name="Pathogen Informatics"/>
        </authorList>
    </citation>
    <scope>NUCLEOTIDE SEQUENCE [LARGE SCALE GENOMIC DNA]</scope>
    <source>
        <strain evidence="3 4">Egypt</strain>
    </source>
</reference>
<keyword evidence="2" id="KW-0812">Transmembrane</keyword>
<proteinExistence type="inferred from homology"/>
<name>A0A183A8A8_9TREM</name>
<dbReference type="Pfam" id="PF03096">
    <property type="entry name" value="Ndr"/>
    <property type="match status" value="2"/>
</dbReference>
<dbReference type="Proteomes" id="UP000272942">
    <property type="component" value="Unassembled WGS sequence"/>
</dbReference>
<feature type="transmembrane region" description="Helical" evidence="2">
    <location>
        <begin position="63"/>
        <end position="86"/>
    </location>
</feature>
<dbReference type="AlphaFoldDB" id="A0A183A8A8"/>
<keyword evidence="4" id="KW-1185">Reference proteome</keyword>
<evidence type="ECO:0000313" key="3">
    <source>
        <dbReference type="EMBL" id="VDP68685.1"/>
    </source>
</evidence>
<dbReference type="EMBL" id="UZAN01040168">
    <property type="protein sequence ID" value="VDP68685.1"/>
    <property type="molecule type" value="Genomic_DNA"/>
</dbReference>
<dbReference type="InterPro" id="IPR004142">
    <property type="entry name" value="NDRG"/>
</dbReference>
<protein>
    <submittedName>
        <fullName evidence="3 5">Uncharacterized protein</fullName>
    </submittedName>
</protein>
<dbReference type="Gene3D" id="3.40.50.1820">
    <property type="entry name" value="alpha/beta hydrolase"/>
    <property type="match status" value="2"/>
</dbReference>
<reference evidence="5" key="1">
    <citation type="submission" date="2016-06" db="UniProtKB">
        <authorList>
            <consortium name="WormBaseParasite"/>
        </authorList>
    </citation>
    <scope>IDENTIFICATION</scope>
</reference>
<organism evidence="5">
    <name type="scientific">Echinostoma caproni</name>
    <dbReference type="NCBI Taxonomy" id="27848"/>
    <lineage>
        <taxon>Eukaryota</taxon>
        <taxon>Metazoa</taxon>
        <taxon>Spiralia</taxon>
        <taxon>Lophotrochozoa</taxon>
        <taxon>Platyhelminthes</taxon>
        <taxon>Trematoda</taxon>
        <taxon>Digenea</taxon>
        <taxon>Plagiorchiida</taxon>
        <taxon>Echinostomata</taxon>
        <taxon>Echinostomatoidea</taxon>
        <taxon>Echinostomatidae</taxon>
        <taxon>Echinostoma</taxon>
    </lineage>
</organism>
<feature type="transmembrane region" description="Helical" evidence="2">
    <location>
        <begin position="92"/>
        <end position="111"/>
    </location>
</feature>
<sequence>MLPFRQRAAWLHIDLPGQGDGEEELPANYQFPPIHKLPEAMKSILDHFNENRKLQRRCLYSQVTVLLIAQFFSVYAQLNIVVLLTFNNYELIALIYLQIMYDSLVLGAILIHCTGQSASFAQAIKDKLVNWKLNMSGMNPATESFLILHRFGPIMDTDSEVELRNAVENFRQNLRHSINPKNLNKFITSYMQCPALLIAGSLSSQHRACRQFYEDLTKAQKNSEQSSSTREFVMVDGVANVIAERVSSIIPVLY</sequence>